<dbReference type="Proteomes" id="UP001459277">
    <property type="component" value="Unassembled WGS sequence"/>
</dbReference>
<keyword evidence="3" id="KW-0808">Transferase</keyword>
<keyword evidence="3" id="KW-0032">Aminotransferase</keyword>
<comment type="cofactor">
    <cofactor evidence="1 3">
        <name>pyridoxal 5'-phosphate</name>
        <dbReference type="ChEBI" id="CHEBI:597326"/>
    </cofactor>
</comment>
<dbReference type="EC" id="2.6.1.13" evidence="3"/>
<dbReference type="PANTHER" id="PTHR11986">
    <property type="entry name" value="AMINOTRANSFERASE CLASS III"/>
    <property type="match status" value="1"/>
</dbReference>
<evidence type="ECO:0000313" key="4">
    <source>
        <dbReference type="EMBL" id="KAL0011712.1"/>
    </source>
</evidence>
<comment type="caution">
    <text evidence="4">The sequence shown here is derived from an EMBL/GenBank/DDBJ whole genome shotgun (WGS) entry which is preliminary data.</text>
</comment>
<evidence type="ECO:0000256" key="1">
    <source>
        <dbReference type="ARBA" id="ARBA00001933"/>
    </source>
</evidence>
<dbReference type="InterPro" id="IPR005814">
    <property type="entry name" value="Aminotrans_3"/>
</dbReference>
<dbReference type="EMBL" id="JAZDWU010000002">
    <property type="protein sequence ID" value="KAL0011712.1"/>
    <property type="molecule type" value="Genomic_DNA"/>
</dbReference>
<keyword evidence="5" id="KW-1185">Reference proteome</keyword>
<dbReference type="Gene3D" id="3.40.640.10">
    <property type="entry name" value="Type I PLP-dependent aspartate aminotransferase-like (Major domain)"/>
    <property type="match status" value="1"/>
</dbReference>
<evidence type="ECO:0000313" key="5">
    <source>
        <dbReference type="Proteomes" id="UP001459277"/>
    </source>
</evidence>
<comment type="catalytic activity">
    <reaction evidence="3">
        <text>a 2-oxocarboxylate + L-ornithine = L-glutamate 5-semialdehyde + an L-alpha-amino acid</text>
        <dbReference type="Rhea" id="RHEA:13877"/>
        <dbReference type="ChEBI" id="CHEBI:35179"/>
        <dbReference type="ChEBI" id="CHEBI:46911"/>
        <dbReference type="ChEBI" id="CHEBI:58066"/>
        <dbReference type="ChEBI" id="CHEBI:59869"/>
        <dbReference type="EC" id="2.6.1.13"/>
    </reaction>
</comment>
<dbReference type="Pfam" id="PF00202">
    <property type="entry name" value="Aminotran_3"/>
    <property type="match status" value="1"/>
</dbReference>
<name>A0AAW2DMC7_9ROSI</name>
<dbReference type="GO" id="GO:0030170">
    <property type="term" value="F:pyridoxal phosphate binding"/>
    <property type="evidence" value="ECO:0007669"/>
    <property type="project" value="InterPro"/>
</dbReference>
<dbReference type="GO" id="GO:0042802">
    <property type="term" value="F:identical protein binding"/>
    <property type="evidence" value="ECO:0007669"/>
    <property type="project" value="TreeGrafter"/>
</dbReference>
<gene>
    <name evidence="4" type="ORF">SO802_006820</name>
</gene>
<organism evidence="4 5">
    <name type="scientific">Lithocarpus litseifolius</name>
    <dbReference type="NCBI Taxonomy" id="425828"/>
    <lineage>
        <taxon>Eukaryota</taxon>
        <taxon>Viridiplantae</taxon>
        <taxon>Streptophyta</taxon>
        <taxon>Embryophyta</taxon>
        <taxon>Tracheophyta</taxon>
        <taxon>Spermatophyta</taxon>
        <taxon>Magnoliopsida</taxon>
        <taxon>eudicotyledons</taxon>
        <taxon>Gunneridae</taxon>
        <taxon>Pentapetalae</taxon>
        <taxon>rosids</taxon>
        <taxon>fabids</taxon>
        <taxon>Fagales</taxon>
        <taxon>Fagaceae</taxon>
        <taxon>Lithocarpus</taxon>
    </lineage>
</organism>
<dbReference type="AlphaFoldDB" id="A0AAW2DMC7"/>
<comment type="similarity">
    <text evidence="2 3">Belongs to the class-III pyridoxal-phosphate-dependent aminotransferase family.</text>
</comment>
<sequence length="152" mass="15942">MQAIIASCCGCFHGRTLAVISVSCESCDNDATRGFGPLLPGHIKVDFSDAVALEKIFKAGFLFEPVQAEAGVVIPPDGYLKSVRDLCSKCSVLMIANEVQSGLARSGKMLACDWEEVRSNVVILGKALGGGVIPVAVSAVLADKDVMLCIQP</sequence>
<accession>A0AAW2DMC7</accession>
<protein>
    <recommendedName>
        <fullName evidence="3">Ornithine aminotransferase</fullName>
        <ecNumber evidence="3">2.6.1.13</ecNumber>
    </recommendedName>
</protein>
<proteinExistence type="inferred from homology"/>
<evidence type="ECO:0000256" key="3">
    <source>
        <dbReference type="RuleBase" id="RU365036"/>
    </source>
</evidence>
<dbReference type="GO" id="GO:0019544">
    <property type="term" value="P:L-arginine catabolic process to L-glutamate"/>
    <property type="evidence" value="ECO:0007669"/>
    <property type="project" value="TreeGrafter"/>
</dbReference>
<evidence type="ECO:0000256" key="2">
    <source>
        <dbReference type="ARBA" id="ARBA00008954"/>
    </source>
</evidence>
<keyword evidence="3" id="KW-0663">Pyridoxal phosphate</keyword>
<dbReference type="SUPFAM" id="SSF53383">
    <property type="entry name" value="PLP-dependent transferases"/>
    <property type="match status" value="1"/>
</dbReference>
<comment type="pathway">
    <text evidence="3">Amino-acid biosynthesis; L-proline biosynthesis; L-glutamate 5-semialdehyde from L-ornithine: step 1/1.</text>
</comment>
<dbReference type="GO" id="GO:0010121">
    <property type="term" value="P:L-arginine catabolic process to proline via ornithine"/>
    <property type="evidence" value="ECO:0007669"/>
    <property type="project" value="TreeGrafter"/>
</dbReference>
<dbReference type="GO" id="GO:0004587">
    <property type="term" value="F:ornithine aminotransferase activity"/>
    <property type="evidence" value="ECO:0007669"/>
    <property type="project" value="UniProtKB-EC"/>
</dbReference>
<dbReference type="PANTHER" id="PTHR11986:SF18">
    <property type="entry name" value="ORNITHINE AMINOTRANSFERASE, MITOCHONDRIAL"/>
    <property type="match status" value="1"/>
</dbReference>
<dbReference type="GO" id="GO:0005737">
    <property type="term" value="C:cytoplasm"/>
    <property type="evidence" value="ECO:0007669"/>
    <property type="project" value="TreeGrafter"/>
</dbReference>
<dbReference type="InterPro" id="IPR015421">
    <property type="entry name" value="PyrdxlP-dep_Trfase_major"/>
</dbReference>
<dbReference type="InterPro" id="IPR050103">
    <property type="entry name" value="Class-III_PLP-dep_AT"/>
</dbReference>
<dbReference type="InterPro" id="IPR015424">
    <property type="entry name" value="PyrdxlP-dep_Trfase"/>
</dbReference>
<reference evidence="4 5" key="1">
    <citation type="submission" date="2024-01" db="EMBL/GenBank/DDBJ databases">
        <title>A telomere-to-telomere, gap-free genome of sweet tea (Lithocarpus litseifolius).</title>
        <authorList>
            <person name="Zhou J."/>
        </authorList>
    </citation>
    <scope>NUCLEOTIDE SEQUENCE [LARGE SCALE GENOMIC DNA]</scope>
    <source>
        <strain evidence="4">Zhou-2022a</strain>
        <tissue evidence="4">Leaf</tissue>
    </source>
</reference>